<dbReference type="InterPro" id="IPR010488">
    <property type="entry name" value="Zeta_toxin_domain"/>
</dbReference>
<dbReference type="GO" id="GO:0005524">
    <property type="term" value="F:ATP binding"/>
    <property type="evidence" value="ECO:0007669"/>
    <property type="project" value="UniProtKB-KW"/>
</dbReference>
<keyword evidence="4" id="KW-0067">ATP-binding</keyword>
<name>A0A853BRL4_9ACTN</name>
<gene>
    <name evidence="9" type="ORF">HNR12_003623</name>
</gene>
<protein>
    <recommendedName>
        <fullName evidence="5">UDP-N-acetylglucosamine kinase</fullName>
        <ecNumber evidence="2">2.7.1.176</ecNumber>
    </recommendedName>
    <alternativeName>
        <fullName evidence="5">UDP-N-acetylglucosamine kinase</fullName>
    </alternativeName>
</protein>
<evidence type="ECO:0000256" key="7">
    <source>
        <dbReference type="SAM" id="MobiDB-lite"/>
    </source>
</evidence>
<keyword evidence="10" id="KW-1185">Reference proteome</keyword>
<evidence type="ECO:0000256" key="5">
    <source>
        <dbReference type="ARBA" id="ARBA00032897"/>
    </source>
</evidence>
<evidence type="ECO:0000256" key="3">
    <source>
        <dbReference type="ARBA" id="ARBA00022741"/>
    </source>
</evidence>
<comment type="caution">
    <text evidence="9">The sequence shown here is derived from an EMBL/GenBank/DDBJ whole genome shotgun (WGS) entry which is preliminary data.</text>
</comment>
<comment type="similarity">
    <text evidence="1">Belongs to the zeta toxin family.</text>
</comment>
<organism evidence="9 10">
    <name type="scientific">Streptomonospora nanhaiensis</name>
    <dbReference type="NCBI Taxonomy" id="1323731"/>
    <lineage>
        <taxon>Bacteria</taxon>
        <taxon>Bacillati</taxon>
        <taxon>Actinomycetota</taxon>
        <taxon>Actinomycetes</taxon>
        <taxon>Streptosporangiales</taxon>
        <taxon>Nocardiopsidaceae</taxon>
        <taxon>Streptomonospora</taxon>
    </lineage>
</organism>
<evidence type="ECO:0000256" key="2">
    <source>
        <dbReference type="ARBA" id="ARBA00011963"/>
    </source>
</evidence>
<dbReference type="InterPro" id="IPR027417">
    <property type="entry name" value="P-loop_NTPase"/>
</dbReference>
<evidence type="ECO:0000313" key="9">
    <source>
        <dbReference type="EMBL" id="NYI97346.1"/>
    </source>
</evidence>
<feature type="domain" description="Zeta toxin" evidence="8">
    <location>
        <begin position="33"/>
        <end position="214"/>
    </location>
</feature>
<dbReference type="EC" id="2.7.1.176" evidence="2"/>
<reference evidence="9 10" key="1">
    <citation type="submission" date="2020-07" db="EMBL/GenBank/DDBJ databases">
        <title>Sequencing the genomes of 1000 actinobacteria strains.</title>
        <authorList>
            <person name="Klenk H.-P."/>
        </authorList>
    </citation>
    <scope>NUCLEOTIDE SEQUENCE [LARGE SCALE GENOMIC DNA]</scope>
    <source>
        <strain evidence="9 10">DSM 45927</strain>
    </source>
</reference>
<evidence type="ECO:0000256" key="6">
    <source>
        <dbReference type="ARBA" id="ARBA00048178"/>
    </source>
</evidence>
<dbReference type="Proteomes" id="UP000575985">
    <property type="component" value="Unassembled WGS sequence"/>
</dbReference>
<comment type="catalytic activity">
    <reaction evidence="6">
        <text>UDP-N-acetyl-alpha-D-glucosamine + ATP = UDP-N-acetyl-alpha-D-glucosamine 3'-phosphate + ADP + H(+)</text>
        <dbReference type="Rhea" id="RHEA:32671"/>
        <dbReference type="ChEBI" id="CHEBI:15378"/>
        <dbReference type="ChEBI" id="CHEBI:30616"/>
        <dbReference type="ChEBI" id="CHEBI:57705"/>
        <dbReference type="ChEBI" id="CHEBI:64353"/>
        <dbReference type="ChEBI" id="CHEBI:456216"/>
        <dbReference type="EC" id="2.7.1.176"/>
    </reaction>
</comment>
<evidence type="ECO:0000256" key="4">
    <source>
        <dbReference type="ARBA" id="ARBA00022840"/>
    </source>
</evidence>
<feature type="compositionally biased region" description="Basic and acidic residues" evidence="7">
    <location>
        <begin position="381"/>
        <end position="395"/>
    </location>
</feature>
<accession>A0A853BRL4</accession>
<feature type="region of interest" description="Disordered" evidence="7">
    <location>
        <begin position="334"/>
        <end position="360"/>
    </location>
</feature>
<dbReference type="RefSeq" id="WP_179768712.1">
    <property type="nucleotide sequence ID" value="NZ_JACCFO010000001.1"/>
</dbReference>
<dbReference type="EMBL" id="JACCFO010000001">
    <property type="protein sequence ID" value="NYI97346.1"/>
    <property type="molecule type" value="Genomic_DNA"/>
</dbReference>
<keyword evidence="3" id="KW-0547">Nucleotide-binding</keyword>
<evidence type="ECO:0000259" key="8">
    <source>
        <dbReference type="Pfam" id="PF06414"/>
    </source>
</evidence>
<dbReference type="AlphaFoldDB" id="A0A853BRL4"/>
<dbReference type="GO" id="GO:0016301">
    <property type="term" value="F:kinase activity"/>
    <property type="evidence" value="ECO:0007669"/>
    <property type="project" value="InterPro"/>
</dbReference>
<evidence type="ECO:0000313" key="10">
    <source>
        <dbReference type="Proteomes" id="UP000575985"/>
    </source>
</evidence>
<sequence length="411" mass="45707">MAADPERYRLAEKDLARLFTEYVQPHVFGPHKPSTEPVLVLLGAQPAAGKSRAQQLIARAHPDIVSLTGDDLRPIHPAYDDLMATDPLAMPNATSQASGRWVAMSIDHAREHGYSLLLEGIFRDPDMTVGTAAAFAPTHRVEVVSLAVPEEISRLDSVGRYLAPSGAPARWTPAGAHDLGYRMSPQTVQACEDSEHVQRITITDRSGAELFTNERGPNSAWTGPTGARDTLLHARQLRLEPGAARDWLARREDYTAAMVQRGELNETTLPTFERLHTDADRVAAHAYPDSEDAPLKRRHDASQHVHRYILDSAASGIPPELVPAPQTFLASDRQLAEHGGQNAEVERERQRRALLAPEHARLEDRLRRRARRALAAPQHESPQRHNSARDNEVRRPRDHLHRSRNEPEPGP</sequence>
<dbReference type="Pfam" id="PF06414">
    <property type="entry name" value="Zeta_toxin"/>
    <property type="match status" value="1"/>
</dbReference>
<dbReference type="Gene3D" id="3.40.50.300">
    <property type="entry name" value="P-loop containing nucleotide triphosphate hydrolases"/>
    <property type="match status" value="1"/>
</dbReference>
<evidence type="ECO:0000256" key="1">
    <source>
        <dbReference type="ARBA" id="ARBA00009104"/>
    </source>
</evidence>
<feature type="region of interest" description="Disordered" evidence="7">
    <location>
        <begin position="372"/>
        <end position="411"/>
    </location>
</feature>
<proteinExistence type="inferred from homology"/>